<dbReference type="SFLD" id="SFLDG01129">
    <property type="entry name" value="C1.5:_HAD__Beta-PGM__Phosphata"/>
    <property type="match status" value="1"/>
</dbReference>
<dbReference type="RefSeq" id="WP_022919953.1">
    <property type="nucleotide sequence ID" value="NZ_BMLB01000008.1"/>
</dbReference>
<dbReference type="Proteomes" id="UP000662111">
    <property type="component" value="Unassembled WGS sequence"/>
</dbReference>
<dbReference type="EMBL" id="BMLB01000008">
    <property type="protein sequence ID" value="GGK82860.1"/>
    <property type="molecule type" value="Genomic_DNA"/>
</dbReference>
<dbReference type="NCBIfam" id="TIGR01549">
    <property type="entry name" value="HAD-SF-IA-v1"/>
    <property type="match status" value="1"/>
</dbReference>
<dbReference type="InterPro" id="IPR006439">
    <property type="entry name" value="HAD-SF_hydro_IA"/>
</dbReference>
<dbReference type="PANTHER" id="PTHR43434:SF16">
    <property type="entry name" value="BLL8046 PROTEIN"/>
    <property type="match status" value="1"/>
</dbReference>
<comment type="caution">
    <text evidence="1">The sequence shown here is derived from an EMBL/GenBank/DDBJ whole genome shotgun (WGS) entry which is preliminary data.</text>
</comment>
<dbReference type="InterPro" id="IPR023214">
    <property type="entry name" value="HAD_sf"/>
</dbReference>
<dbReference type="InterPro" id="IPR023198">
    <property type="entry name" value="PGP-like_dom2"/>
</dbReference>
<dbReference type="InterPro" id="IPR041492">
    <property type="entry name" value="HAD_2"/>
</dbReference>
<keyword evidence="2" id="KW-1185">Reference proteome</keyword>
<dbReference type="Gene3D" id="3.40.50.1000">
    <property type="entry name" value="HAD superfamily/HAD-like"/>
    <property type="match status" value="1"/>
</dbReference>
<evidence type="ECO:0008006" key="3">
    <source>
        <dbReference type="Google" id="ProtNLM"/>
    </source>
</evidence>
<protein>
    <recommendedName>
        <fullName evidence="3">HAD family hydrolase</fullName>
    </recommendedName>
</protein>
<dbReference type="Gene3D" id="1.10.150.240">
    <property type="entry name" value="Putative phosphatase, domain 2"/>
    <property type="match status" value="1"/>
</dbReference>
<sequence length="229" mass="24345">MTSPSPARHDTVIVDVDGTLADSTYHHALAWARAFARVDLHPPLWRIHRTIGMGGDKLVAEVAGEDVEREHGDTLREAWEEEYDELLPEVGLLPGARELVLALVGRGLTVTLATSGKERFTQHVLGQLDLPEGTLAARTSSDEVEQSKPAPDLLARSLEESGGTSALVVGDTTYDVAAAARLGMPCVAVRTGGFGDQELLDAGAAAVVDTPADLLDEDWGRLLTVQPPG</sequence>
<accession>A0ABQ2FCJ7</accession>
<reference evidence="2" key="1">
    <citation type="journal article" date="2019" name="Int. J. Syst. Evol. Microbiol.">
        <title>The Global Catalogue of Microorganisms (GCM) 10K type strain sequencing project: providing services to taxonomists for standard genome sequencing and annotation.</title>
        <authorList>
            <consortium name="The Broad Institute Genomics Platform"/>
            <consortium name="The Broad Institute Genome Sequencing Center for Infectious Disease"/>
            <person name="Wu L."/>
            <person name="Ma J."/>
        </authorList>
    </citation>
    <scope>NUCLEOTIDE SEQUENCE [LARGE SCALE GENOMIC DNA]</scope>
    <source>
        <strain evidence="2">CGMCC 1.5362</strain>
    </source>
</reference>
<evidence type="ECO:0000313" key="1">
    <source>
        <dbReference type="EMBL" id="GGK82860.1"/>
    </source>
</evidence>
<dbReference type="InterPro" id="IPR036412">
    <property type="entry name" value="HAD-like_sf"/>
</dbReference>
<organism evidence="1 2">
    <name type="scientific">Ornithinimicrobium pekingense</name>
    <dbReference type="NCBI Taxonomy" id="384677"/>
    <lineage>
        <taxon>Bacteria</taxon>
        <taxon>Bacillati</taxon>
        <taxon>Actinomycetota</taxon>
        <taxon>Actinomycetes</taxon>
        <taxon>Micrococcales</taxon>
        <taxon>Ornithinimicrobiaceae</taxon>
        <taxon>Ornithinimicrobium</taxon>
    </lineage>
</organism>
<dbReference type="InterPro" id="IPR050155">
    <property type="entry name" value="HAD-like_hydrolase_sf"/>
</dbReference>
<name>A0ABQ2FCJ7_9MICO</name>
<gene>
    <name evidence="1" type="ORF">GCM10011509_34220</name>
</gene>
<evidence type="ECO:0000313" key="2">
    <source>
        <dbReference type="Proteomes" id="UP000662111"/>
    </source>
</evidence>
<dbReference type="PANTHER" id="PTHR43434">
    <property type="entry name" value="PHOSPHOGLYCOLATE PHOSPHATASE"/>
    <property type="match status" value="1"/>
</dbReference>
<proteinExistence type="predicted"/>
<dbReference type="SFLD" id="SFLDS00003">
    <property type="entry name" value="Haloacid_Dehalogenase"/>
    <property type="match status" value="1"/>
</dbReference>
<dbReference type="SUPFAM" id="SSF56784">
    <property type="entry name" value="HAD-like"/>
    <property type="match status" value="1"/>
</dbReference>
<dbReference type="Pfam" id="PF13419">
    <property type="entry name" value="HAD_2"/>
    <property type="match status" value="1"/>
</dbReference>